<proteinExistence type="predicted"/>
<dbReference type="AlphaFoldDB" id="A0A561SPB0"/>
<protein>
    <submittedName>
        <fullName evidence="2">Uncharacterized protein</fullName>
    </submittedName>
</protein>
<organism evidence="2 3">
    <name type="scientific">Pseudonocardia hierapolitana</name>
    <dbReference type="NCBI Taxonomy" id="1128676"/>
    <lineage>
        <taxon>Bacteria</taxon>
        <taxon>Bacillati</taxon>
        <taxon>Actinomycetota</taxon>
        <taxon>Actinomycetes</taxon>
        <taxon>Pseudonocardiales</taxon>
        <taxon>Pseudonocardiaceae</taxon>
        <taxon>Pseudonocardia</taxon>
    </lineage>
</organism>
<dbReference type="EMBL" id="VIWU01000001">
    <property type="protein sequence ID" value="TWF76694.1"/>
    <property type="molecule type" value="Genomic_DNA"/>
</dbReference>
<name>A0A561SPB0_9PSEU</name>
<gene>
    <name evidence="2" type="ORF">FHX44_112589</name>
</gene>
<evidence type="ECO:0000313" key="2">
    <source>
        <dbReference type="EMBL" id="TWF76694.1"/>
    </source>
</evidence>
<comment type="caution">
    <text evidence="2">The sequence shown here is derived from an EMBL/GenBank/DDBJ whole genome shotgun (WGS) entry which is preliminary data.</text>
</comment>
<accession>A0A561SPB0</accession>
<evidence type="ECO:0000256" key="1">
    <source>
        <dbReference type="SAM" id="MobiDB-lite"/>
    </source>
</evidence>
<reference evidence="2 3" key="1">
    <citation type="submission" date="2019-06" db="EMBL/GenBank/DDBJ databases">
        <title>Sequencing the genomes of 1000 actinobacteria strains.</title>
        <authorList>
            <person name="Klenk H.-P."/>
        </authorList>
    </citation>
    <scope>NUCLEOTIDE SEQUENCE [LARGE SCALE GENOMIC DNA]</scope>
    <source>
        <strain evidence="2 3">DSM 45671</strain>
    </source>
</reference>
<evidence type="ECO:0000313" key="3">
    <source>
        <dbReference type="Proteomes" id="UP000321261"/>
    </source>
</evidence>
<sequence>MQAESDKLDAVGGTARGQPPEGWTCGGVGTVSRPRGQSEASELGEGATISVTCVLDGRCHSVPDEELAIGIAYRGGQYSAVCGHVVTPAPMVAPDGELCPACAERDASHRRRRGFRFRR</sequence>
<dbReference type="Proteomes" id="UP000321261">
    <property type="component" value="Unassembled WGS sequence"/>
</dbReference>
<feature type="region of interest" description="Disordered" evidence="1">
    <location>
        <begin position="1"/>
        <end position="43"/>
    </location>
</feature>
<keyword evidence="3" id="KW-1185">Reference proteome</keyword>